<keyword evidence="2" id="KW-1185">Reference proteome</keyword>
<dbReference type="KEGG" id="ima:PO878_11205"/>
<dbReference type="NCBIfam" id="TIGR03083">
    <property type="entry name" value="maleylpyruvate isomerase family mycothiol-dependent enzyme"/>
    <property type="match status" value="1"/>
</dbReference>
<dbReference type="EMBL" id="CP116942">
    <property type="protein sequence ID" value="WCO65066.1"/>
    <property type="molecule type" value="Genomic_DNA"/>
</dbReference>
<organism evidence="1 2">
    <name type="scientific">Iamia majanohamensis</name>
    <dbReference type="NCBI Taxonomy" id="467976"/>
    <lineage>
        <taxon>Bacteria</taxon>
        <taxon>Bacillati</taxon>
        <taxon>Actinomycetota</taxon>
        <taxon>Acidimicrobiia</taxon>
        <taxon>Acidimicrobiales</taxon>
        <taxon>Iamiaceae</taxon>
        <taxon>Iamia</taxon>
    </lineage>
</organism>
<sequence>MTPDIDLRERAELCDLFDALGPDAPTLCGDWTTADLAAHLVVRERDPVALPGILLGGRFEGLAEKAMARELEGRGYEAVVERVRRGPPPGPTALRPVGRLTNTIEFVVHHEDVRRPAGQGPRPDDAALQDAVWDLLGRGGRLLAARARLGGAGLTLVRPGSEPVVAHRAGDLGTATLTGDPVEVLLHLYGRPQVAEAELGGDPAAVARVGGASFGI</sequence>
<reference evidence="1" key="1">
    <citation type="submission" date="2023-01" db="EMBL/GenBank/DDBJ databases">
        <title>The diversity of Class Acidimicrobiia in South China Sea sediment environments and the proposal of Iamia marina sp. nov., a novel species of the genus Iamia.</title>
        <authorList>
            <person name="He Y."/>
            <person name="Tian X."/>
        </authorList>
    </citation>
    <scope>NUCLEOTIDE SEQUENCE</scope>
    <source>
        <strain evidence="1">DSM 19957</strain>
    </source>
</reference>
<dbReference type="Proteomes" id="UP001216390">
    <property type="component" value="Chromosome"/>
</dbReference>
<evidence type="ECO:0000313" key="1">
    <source>
        <dbReference type="EMBL" id="WCO65066.1"/>
    </source>
</evidence>
<dbReference type="SUPFAM" id="SSF109854">
    <property type="entry name" value="DinB/YfiT-like putative metalloenzymes"/>
    <property type="match status" value="1"/>
</dbReference>
<dbReference type="InterPro" id="IPR034660">
    <property type="entry name" value="DinB/YfiT-like"/>
</dbReference>
<protein>
    <submittedName>
        <fullName evidence="1">TIGR03085 family metal-binding protein</fullName>
    </submittedName>
</protein>
<dbReference type="InterPro" id="IPR017519">
    <property type="entry name" value="CHP03085"/>
</dbReference>
<dbReference type="NCBIfam" id="TIGR03085">
    <property type="entry name" value="TIGR03085 family metal-binding protein"/>
    <property type="match status" value="1"/>
</dbReference>
<gene>
    <name evidence="1" type="ORF">PO878_11205</name>
</gene>
<dbReference type="InterPro" id="IPR017517">
    <property type="entry name" value="Maleyloyr_isom"/>
</dbReference>
<accession>A0AAE9YBN9</accession>
<proteinExistence type="predicted"/>
<name>A0AAE9YBN9_9ACTN</name>
<dbReference type="RefSeq" id="WP_272734591.1">
    <property type="nucleotide sequence ID" value="NZ_CP116942.1"/>
</dbReference>
<evidence type="ECO:0000313" key="2">
    <source>
        <dbReference type="Proteomes" id="UP001216390"/>
    </source>
</evidence>
<dbReference type="AlphaFoldDB" id="A0AAE9YBN9"/>